<proteinExistence type="predicted"/>
<comment type="caution">
    <text evidence="2">The sequence shown here is derived from an EMBL/GenBank/DDBJ whole genome shotgun (WGS) entry which is preliminary data.</text>
</comment>
<dbReference type="Proteomes" id="UP000521017">
    <property type="component" value="Unassembled WGS sequence"/>
</dbReference>
<dbReference type="EMBL" id="JACHCC010000009">
    <property type="protein sequence ID" value="MBB6501413.1"/>
    <property type="molecule type" value="Genomic_DNA"/>
</dbReference>
<dbReference type="AlphaFoldDB" id="A0A7X0J5T2"/>
<sequence length="114" mass="13414">MAYNESLVDRVRESMAELPDVEEKKMFQGICFLVDQKMCVCIRNDELLCRIGEQQAEKELEQDNCRQMINNGRVMKDFVYVEGVNTKQGLDYWIDLSLQFNKEAKPAKKRKKTK</sequence>
<dbReference type="Pfam" id="PF04993">
    <property type="entry name" value="TfoX_N"/>
    <property type="match status" value="1"/>
</dbReference>
<gene>
    <name evidence="2" type="ORF">HDF25_003580</name>
</gene>
<evidence type="ECO:0000259" key="1">
    <source>
        <dbReference type="Pfam" id="PF04993"/>
    </source>
</evidence>
<dbReference type="InterPro" id="IPR007076">
    <property type="entry name" value="TfoX_N"/>
</dbReference>
<dbReference type="Gene3D" id="3.30.1460.30">
    <property type="entry name" value="YgaC/TfoX-N like chaperone"/>
    <property type="match status" value="1"/>
</dbReference>
<evidence type="ECO:0000313" key="3">
    <source>
        <dbReference type="Proteomes" id="UP000521017"/>
    </source>
</evidence>
<feature type="domain" description="TfoX N-terminal" evidence="1">
    <location>
        <begin position="14"/>
        <end position="100"/>
    </location>
</feature>
<evidence type="ECO:0000313" key="2">
    <source>
        <dbReference type="EMBL" id="MBB6501413.1"/>
    </source>
</evidence>
<name>A0A7X0J5T2_9SPHI</name>
<organism evidence="2 3">
    <name type="scientific">Pedobacter cryoconitis</name>
    <dbReference type="NCBI Taxonomy" id="188932"/>
    <lineage>
        <taxon>Bacteria</taxon>
        <taxon>Pseudomonadati</taxon>
        <taxon>Bacteroidota</taxon>
        <taxon>Sphingobacteriia</taxon>
        <taxon>Sphingobacteriales</taxon>
        <taxon>Sphingobacteriaceae</taxon>
        <taxon>Pedobacter</taxon>
    </lineage>
</organism>
<dbReference type="RefSeq" id="WP_184627125.1">
    <property type="nucleotide sequence ID" value="NZ_JACHCC010000009.1"/>
</dbReference>
<dbReference type="SUPFAM" id="SSF159894">
    <property type="entry name" value="YgaC/TfoX-N like"/>
    <property type="match status" value="1"/>
</dbReference>
<protein>
    <submittedName>
        <fullName evidence="2">TfoX/Sxy family transcriptional regulator of competence genes</fullName>
    </submittedName>
</protein>
<reference evidence="2 3" key="1">
    <citation type="submission" date="2020-08" db="EMBL/GenBank/DDBJ databases">
        <title>Genomic Encyclopedia of Type Strains, Phase IV (KMG-V): Genome sequencing to study the core and pangenomes of soil and plant-associated prokaryotes.</title>
        <authorList>
            <person name="Whitman W."/>
        </authorList>
    </citation>
    <scope>NUCLEOTIDE SEQUENCE [LARGE SCALE GENOMIC DNA]</scope>
    <source>
        <strain evidence="2 3">M2T3</strain>
    </source>
</reference>
<accession>A0A7X0J5T2</accession>